<protein>
    <submittedName>
        <fullName evidence="1">Oxalate/formate antiporter</fullName>
    </submittedName>
</protein>
<evidence type="ECO:0000313" key="1">
    <source>
        <dbReference type="EMBL" id="CBW75527.1"/>
    </source>
</evidence>
<dbReference type="HOGENOM" id="CLU_3286341_0_0_4"/>
<proteinExistence type="predicted"/>
<sequence>MRQQRWAATVVAGFVAAMLHFPIDDATVDVPPRVVGAARA</sequence>
<gene>
    <name evidence="1" type="ordered locus">RBRH_03790</name>
</gene>
<reference evidence="1 2" key="1">
    <citation type="journal article" date="2011" name="J. Bacteriol.">
        <title>Complete genome sequence of Burkholderia rhizoxinica, an endosymbiont of Rhizopus microsporus.</title>
        <authorList>
            <person name="Lackner G."/>
            <person name="Moebius N."/>
            <person name="Partida-Martinez L."/>
            <person name="Hertweck C."/>
        </authorList>
    </citation>
    <scope>NUCLEOTIDE SEQUENCE [LARGE SCALE GENOMIC DNA]</scope>
    <source>
        <strain evidence="2">DSM 19002 / CIP 109453 / HKI 454</strain>
    </source>
</reference>
<dbReference type="KEGG" id="brh:RBRH_03790"/>
<name>E5ASE5_MYCRK</name>
<dbReference type="EMBL" id="FR687359">
    <property type="protein sequence ID" value="CBW75527.1"/>
    <property type="molecule type" value="Genomic_DNA"/>
</dbReference>
<evidence type="ECO:0000313" key="2">
    <source>
        <dbReference type="Proteomes" id="UP000007437"/>
    </source>
</evidence>
<accession>E5ASE5</accession>
<dbReference type="STRING" id="882378.RBRH_03790"/>
<dbReference type="AlphaFoldDB" id="E5ASE5"/>
<dbReference type="Proteomes" id="UP000007437">
    <property type="component" value="Chromosome"/>
</dbReference>
<organism evidence="1 2">
    <name type="scientific">Mycetohabitans rhizoxinica (strain DSM 19002 / CIP 109453 / HKI 454)</name>
    <name type="common">Paraburkholderia rhizoxinica</name>
    <dbReference type="NCBI Taxonomy" id="882378"/>
    <lineage>
        <taxon>Bacteria</taxon>
        <taxon>Pseudomonadati</taxon>
        <taxon>Pseudomonadota</taxon>
        <taxon>Betaproteobacteria</taxon>
        <taxon>Burkholderiales</taxon>
        <taxon>Burkholderiaceae</taxon>
        <taxon>Mycetohabitans</taxon>
    </lineage>
</organism>